<feature type="transmembrane region" description="Helical" evidence="1">
    <location>
        <begin position="349"/>
        <end position="371"/>
    </location>
</feature>
<reference evidence="3" key="1">
    <citation type="submission" date="2022-05" db="EMBL/GenBank/DDBJ databases">
        <title>An RpoN-dependent PEP-CTERM gene is involved in floc formation of an Aquincola tertiaricarbonis strain.</title>
        <authorList>
            <person name="Qiu D."/>
            <person name="Xia M."/>
        </authorList>
    </citation>
    <scope>NUCLEOTIDE SEQUENCE</scope>
    <source>
        <strain evidence="3">RN12</strain>
    </source>
</reference>
<dbReference type="SUPFAM" id="SSF55073">
    <property type="entry name" value="Nucleotide cyclase"/>
    <property type="match status" value="1"/>
</dbReference>
<dbReference type="EMBL" id="CP097635">
    <property type="protein sequence ID" value="URI07308.1"/>
    <property type="molecule type" value="Genomic_DNA"/>
</dbReference>
<dbReference type="InterPro" id="IPR007890">
    <property type="entry name" value="CHASE2"/>
</dbReference>
<dbReference type="InterPro" id="IPR050697">
    <property type="entry name" value="Adenylyl/Guanylyl_Cyclase_3/4"/>
</dbReference>
<dbReference type="Pfam" id="PF00211">
    <property type="entry name" value="Guanylate_cyc"/>
    <property type="match status" value="1"/>
</dbReference>
<evidence type="ECO:0000313" key="3">
    <source>
        <dbReference type="EMBL" id="URI07308.1"/>
    </source>
</evidence>
<dbReference type="RefSeq" id="WP_250195573.1">
    <property type="nucleotide sequence ID" value="NZ_CP097635.1"/>
</dbReference>
<feature type="transmembrane region" description="Helical" evidence="1">
    <location>
        <begin position="12"/>
        <end position="29"/>
    </location>
</feature>
<dbReference type="CDD" id="cd07302">
    <property type="entry name" value="CHD"/>
    <property type="match status" value="1"/>
</dbReference>
<sequence>MPWLERLRTQGLWLLPATTLALVVLVAWHDPGLLRGLRHAVFDQAQRWSPREPEPAPVLIVDIDEESLRRVGQWPWPRTQVAELVARLHEAGAAAVGLDVVFAEADRTSPRELLKSTRLPREAAALLQGLPDHDEVLATALQAGPVALGFALSDTEAASDCQSPAGIVTLGGAADAQLRRFGGCVHSLPVLAQAAQGHGALSFIPDEDGVVRRLPLLFDLGGHLAPSLAAETLRLALGAQRYTVQAAPDGGGVIGVQIGRLRIPTTANASIWVHYTPPQRDRYVPAWQVLAGQTPPDLFRQHLVLVGTSAQGLLDLRFSPLGGVIPGVEVHAQALEQILTGHWLQRPGWAPAAEVVAVALGGLLVAIAAMTCGALPSAAAFGTLAAALLGGCWWAFTRQGLLLDPVLPSLGMLAVFLPTTVLRHMVSERRQRWVRHAFARYVSPNLVDYLITQPQALELGGRRQRCSFVFTDLAGFTSVMERMDPAQAVTLLNQYLDGMIAIAFAHEGTLDRIVGDAVAIVFSAPVQQADHEQRAVRCALAMHRFAQDYLAARRAEGVEFCETRIGVHTGEVIVGNFGGSTIFDYRALGDPVNTASRLEGANKYLGTHVCLSQATLDGCPGLPVRPVGRLRVAGRQEAIMVYEPLDATDGQAVQQEAYAQAYAAMMAGSSAAAAQFKHLHAQSPGDRLVQLHATRLDSGAIDNLIELSGK</sequence>
<dbReference type="InterPro" id="IPR001054">
    <property type="entry name" value="A/G_cyclase"/>
</dbReference>
<protein>
    <submittedName>
        <fullName evidence="3">Adenylate/guanylate cyclase domain-containing protein</fullName>
    </submittedName>
</protein>
<dbReference type="PANTHER" id="PTHR43081">
    <property type="entry name" value="ADENYLATE CYCLASE, TERMINAL-DIFFERENTIATION SPECIFIC-RELATED"/>
    <property type="match status" value="1"/>
</dbReference>
<keyword evidence="4" id="KW-1185">Reference proteome</keyword>
<dbReference type="SMART" id="SM01080">
    <property type="entry name" value="CHASE2"/>
    <property type="match status" value="1"/>
</dbReference>
<proteinExistence type="predicted"/>
<keyword evidence="1" id="KW-1133">Transmembrane helix</keyword>
<dbReference type="Gene3D" id="3.30.70.1230">
    <property type="entry name" value="Nucleotide cyclase"/>
    <property type="match status" value="1"/>
</dbReference>
<dbReference type="Proteomes" id="UP001056201">
    <property type="component" value="Chromosome 1"/>
</dbReference>
<evidence type="ECO:0000256" key="1">
    <source>
        <dbReference type="SAM" id="Phobius"/>
    </source>
</evidence>
<dbReference type="PANTHER" id="PTHR43081:SF20">
    <property type="entry name" value="TWO-COMPONENT RESPONSE REGULATOR"/>
    <property type="match status" value="1"/>
</dbReference>
<dbReference type="InterPro" id="IPR029787">
    <property type="entry name" value="Nucleotide_cyclase"/>
</dbReference>
<dbReference type="PROSITE" id="PS50125">
    <property type="entry name" value="GUANYLATE_CYCLASE_2"/>
    <property type="match status" value="1"/>
</dbReference>
<keyword evidence="1" id="KW-0472">Membrane</keyword>
<name>A0ABY4S6G9_AQUTE</name>
<feature type="transmembrane region" description="Helical" evidence="1">
    <location>
        <begin position="378"/>
        <end position="396"/>
    </location>
</feature>
<dbReference type="Pfam" id="PF05226">
    <property type="entry name" value="CHASE2"/>
    <property type="match status" value="1"/>
</dbReference>
<evidence type="ECO:0000259" key="2">
    <source>
        <dbReference type="PROSITE" id="PS50125"/>
    </source>
</evidence>
<keyword evidence="1" id="KW-0812">Transmembrane</keyword>
<dbReference type="SMART" id="SM00044">
    <property type="entry name" value="CYCc"/>
    <property type="match status" value="1"/>
</dbReference>
<gene>
    <name evidence="3" type="ORF">MW290_01375</name>
</gene>
<organism evidence="3 4">
    <name type="scientific">Aquincola tertiaricarbonis</name>
    <dbReference type="NCBI Taxonomy" id="391953"/>
    <lineage>
        <taxon>Bacteria</taxon>
        <taxon>Pseudomonadati</taxon>
        <taxon>Pseudomonadota</taxon>
        <taxon>Betaproteobacteria</taxon>
        <taxon>Burkholderiales</taxon>
        <taxon>Sphaerotilaceae</taxon>
        <taxon>Aquincola</taxon>
    </lineage>
</organism>
<accession>A0ABY4S6G9</accession>
<evidence type="ECO:0000313" key="4">
    <source>
        <dbReference type="Proteomes" id="UP001056201"/>
    </source>
</evidence>
<feature type="domain" description="Guanylate cyclase" evidence="2">
    <location>
        <begin position="467"/>
        <end position="599"/>
    </location>
</feature>